<feature type="region of interest" description="Disordered" evidence="7">
    <location>
        <begin position="446"/>
        <end position="476"/>
    </location>
</feature>
<dbReference type="AlphaFoldDB" id="B8AD82"/>
<dbReference type="HOGENOM" id="CLU_293953_0_0_1"/>
<evidence type="ECO:0000313" key="9">
    <source>
        <dbReference type="EMBL" id="EEC69929.1"/>
    </source>
</evidence>
<proteinExistence type="inferred from homology"/>
<evidence type="ECO:0000256" key="7">
    <source>
        <dbReference type="SAM" id="MobiDB-lite"/>
    </source>
</evidence>
<dbReference type="GO" id="GO:0005634">
    <property type="term" value="C:nucleus"/>
    <property type="evidence" value="ECO:0007669"/>
    <property type="project" value="UniProtKB-SubCell"/>
</dbReference>
<comment type="subcellular location">
    <subcellularLocation>
        <location evidence="1">Nucleus</location>
    </subcellularLocation>
</comment>
<dbReference type="InterPro" id="IPR057059">
    <property type="entry name" value="LTI65/LTI78_PGEED"/>
</dbReference>
<feature type="domain" description="LTI65/LTI78 PGEED repeat" evidence="8">
    <location>
        <begin position="947"/>
        <end position="976"/>
    </location>
</feature>
<dbReference type="FunFam" id="3.90.640.10:FF:000060">
    <property type="entry name" value="Actin-related protein 5"/>
    <property type="match status" value="1"/>
</dbReference>
<evidence type="ECO:0000256" key="6">
    <source>
        <dbReference type="SAM" id="Coils"/>
    </source>
</evidence>
<dbReference type="Pfam" id="PF23399">
    <property type="entry name" value="LTI65_PGEED"/>
    <property type="match status" value="1"/>
</dbReference>
<dbReference type="CDD" id="cd10211">
    <property type="entry name" value="ASKHA_NBD_Arp5"/>
    <property type="match status" value="1"/>
</dbReference>
<evidence type="ECO:0000256" key="1">
    <source>
        <dbReference type="ARBA" id="ARBA00004123"/>
    </source>
</evidence>
<dbReference type="STRING" id="39946.B8AD82"/>
<sequence length="1033" mass="117267">MPSGYRPDRETDFAGFPSTTPIVIDNGASTFRIGWAGEAEPRVAFRNIVQRPRHRSSGETVTVVGDTDPALMKYFDCTRSAIRSPFDDDVVYQFEYMEYILDFGFDRLGATSEVGHPILMTECECNPSFSRARMSELLFETYGVPSIGNDTYLFVPLLSIVHGSFEVRIVDAKDVSSYFLKGEPVLGACCRTNVGGFHITDFLRQLLSLKYPYHSASITWEKAEELKKEHCYVALDYMSELQIFKNNKEEAEEKTRYWQLPWVPPPVEEPPSEEELARKAALKEKAGQRLRDMAAAKRSQKIAELEKQLSYLEELMEQLDGAEEEEATAILGRSGYLSQQEIKSAILKATQSLRKAKGESNGNEEKADASGVDKYPLVSVPDETLTPEQLKEKKKQILLKTTTEGRMRAKQRRAEEEALREKQEEERRLENPELYLEELRARYSELSDRVDQRKRQKLNGGKTNGNHNSSGGVGRGERLNAAQKERMRLLTSAAFDRGKGEDTFGTRDEDWLVYKKMSKDNDDDDDGNDDDESELARIASKIQDMDPTFVNKAEAVQQTPEPPKVRTLTAEDYRISIGIERFRCPEILFQPGMIGIDQAGIDEMVSISLRRLMEDEAVKERLCQSILVTGGCSLIPGMIPRLESGIRQFRPYLSPLKLVRAADPLIDAWRGAAAFAASSKFGRHTFSLADYREHGENLFHRKLKRGISTKRGDHPVQNGQNPVDEWEEQQRYWPSPRAPPVSPMGSPRTPNGSQKKPVLGKVKSKAKKWMHLLHHKKKPQEDMMWTPRAGPSADDSKEHNDADYGSPSTARHPHSSCESACAPEVFLEASSRQNSPLPSPTAHKEQPYFKVSSRFESEMKEANEMLRESKQLRVNTTKPKTVTFAPILEQGPEPVKNDWHSKELSETATEIFSHAYAIVCEAVLRMVSIIQGAMSSYNIDRRQMLEKIVSFKRYMMLKLAPGEGDKVLSEVITEAVLDMFDAWCENVERPLVQRAKEVYSWFLPERREELPPVPLSTHPCVYEDAEEFYSLEN</sequence>
<organism evidence="9 10">
    <name type="scientific">Oryza sativa subsp. indica</name>
    <name type="common">Rice</name>
    <dbReference type="NCBI Taxonomy" id="39946"/>
    <lineage>
        <taxon>Eukaryota</taxon>
        <taxon>Viridiplantae</taxon>
        <taxon>Streptophyta</taxon>
        <taxon>Embryophyta</taxon>
        <taxon>Tracheophyta</taxon>
        <taxon>Spermatophyta</taxon>
        <taxon>Magnoliopsida</taxon>
        <taxon>Liliopsida</taxon>
        <taxon>Poales</taxon>
        <taxon>Poaceae</taxon>
        <taxon>BOP clade</taxon>
        <taxon>Oryzoideae</taxon>
        <taxon>Oryzeae</taxon>
        <taxon>Oryzinae</taxon>
        <taxon>Oryza</taxon>
        <taxon>Oryza sativa</taxon>
    </lineage>
</organism>
<dbReference type="PANTHER" id="PTHR11937">
    <property type="entry name" value="ACTIN"/>
    <property type="match status" value="1"/>
</dbReference>
<feature type="region of interest" description="Disordered" evidence="7">
    <location>
        <begin position="400"/>
        <end position="431"/>
    </location>
</feature>
<dbReference type="FunFam" id="3.90.640.10:FF:000034">
    <property type="entry name" value="Actin-related protein 5"/>
    <property type="match status" value="1"/>
</dbReference>
<dbReference type="FunFam" id="3.30.420.40:FF:000058">
    <property type="entry name" value="Putative actin-related protein 5"/>
    <property type="match status" value="1"/>
</dbReference>
<evidence type="ECO:0000256" key="5">
    <source>
        <dbReference type="ARBA" id="ARBA00023242"/>
    </source>
</evidence>
<keyword evidence="10" id="KW-1185">Reference proteome</keyword>
<dbReference type="Gramene" id="BGIOSGA002410-TA">
    <property type="protein sequence ID" value="BGIOSGA002410-PA"/>
    <property type="gene ID" value="BGIOSGA002410"/>
</dbReference>
<feature type="compositionally biased region" description="Basic residues" evidence="7">
    <location>
        <begin position="762"/>
        <end position="778"/>
    </location>
</feature>
<dbReference type="FunFam" id="3.30.420.40:FF:000048">
    <property type="entry name" value="ARP5 actin-related protein 5 homolog"/>
    <property type="match status" value="1"/>
</dbReference>
<dbReference type="Pfam" id="PF00022">
    <property type="entry name" value="Actin"/>
    <property type="match status" value="2"/>
</dbReference>
<evidence type="ECO:0000256" key="2">
    <source>
        <dbReference type="ARBA" id="ARBA00006021"/>
    </source>
</evidence>
<name>B8AD82_ORYSI</name>
<dbReference type="Gene3D" id="3.90.640.10">
    <property type="entry name" value="Actin, Chain A, domain 4"/>
    <property type="match status" value="1"/>
</dbReference>
<comment type="similarity">
    <text evidence="2">Belongs to the actin family. ARP5 subfamily.</text>
</comment>
<dbReference type="InterPro" id="IPR004000">
    <property type="entry name" value="Actin"/>
</dbReference>
<dbReference type="Gene3D" id="3.30.420.40">
    <property type="match status" value="2"/>
</dbReference>
<keyword evidence="5" id="KW-0539">Nucleus</keyword>
<dbReference type="Proteomes" id="UP000007015">
    <property type="component" value="Chromosome 1"/>
</dbReference>
<evidence type="ECO:0000259" key="8">
    <source>
        <dbReference type="Pfam" id="PF23399"/>
    </source>
</evidence>
<dbReference type="OMA" id="QDCKTSP"/>
<feature type="compositionally biased region" description="Basic and acidic residues" evidence="7">
    <location>
        <begin position="403"/>
        <end position="431"/>
    </location>
</feature>
<dbReference type="InterPro" id="IPR043129">
    <property type="entry name" value="ATPase_NBD"/>
</dbReference>
<feature type="coiled-coil region" evidence="6">
    <location>
        <begin position="295"/>
        <end position="325"/>
    </location>
</feature>
<reference evidence="9 10" key="1">
    <citation type="journal article" date="2005" name="PLoS Biol.">
        <title>The genomes of Oryza sativa: a history of duplications.</title>
        <authorList>
            <person name="Yu J."/>
            <person name="Wang J."/>
            <person name="Lin W."/>
            <person name="Li S."/>
            <person name="Li H."/>
            <person name="Zhou J."/>
            <person name="Ni P."/>
            <person name="Dong W."/>
            <person name="Hu S."/>
            <person name="Zeng C."/>
            <person name="Zhang J."/>
            <person name="Zhang Y."/>
            <person name="Li R."/>
            <person name="Xu Z."/>
            <person name="Li S."/>
            <person name="Li X."/>
            <person name="Zheng H."/>
            <person name="Cong L."/>
            <person name="Lin L."/>
            <person name="Yin J."/>
            <person name="Geng J."/>
            <person name="Li G."/>
            <person name="Shi J."/>
            <person name="Liu J."/>
            <person name="Lv H."/>
            <person name="Li J."/>
            <person name="Wang J."/>
            <person name="Deng Y."/>
            <person name="Ran L."/>
            <person name="Shi X."/>
            <person name="Wang X."/>
            <person name="Wu Q."/>
            <person name="Li C."/>
            <person name="Ren X."/>
            <person name="Wang J."/>
            <person name="Wang X."/>
            <person name="Li D."/>
            <person name="Liu D."/>
            <person name="Zhang X."/>
            <person name="Ji Z."/>
            <person name="Zhao W."/>
            <person name="Sun Y."/>
            <person name="Zhang Z."/>
            <person name="Bao J."/>
            <person name="Han Y."/>
            <person name="Dong L."/>
            <person name="Ji J."/>
            <person name="Chen P."/>
            <person name="Wu S."/>
            <person name="Liu J."/>
            <person name="Xiao Y."/>
            <person name="Bu D."/>
            <person name="Tan J."/>
            <person name="Yang L."/>
            <person name="Ye C."/>
            <person name="Zhang J."/>
            <person name="Xu J."/>
            <person name="Zhou Y."/>
            <person name="Yu Y."/>
            <person name="Zhang B."/>
            <person name="Zhuang S."/>
            <person name="Wei H."/>
            <person name="Liu B."/>
            <person name="Lei M."/>
            <person name="Yu H."/>
            <person name="Li Y."/>
            <person name="Xu H."/>
            <person name="Wei S."/>
            <person name="He X."/>
            <person name="Fang L."/>
            <person name="Zhang Z."/>
            <person name="Zhang Y."/>
            <person name="Huang X."/>
            <person name="Su Z."/>
            <person name="Tong W."/>
            <person name="Li J."/>
            <person name="Tong Z."/>
            <person name="Li S."/>
            <person name="Ye J."/>
            <person name="Wang L."/>
            <person name="Fang L."/>
            <person name="Lei T."/>
            <person name="Chen C."/>
            <person name="Chen H."/>
            <person name="Xu Z."/>
            <person name="Li H."/>
            <person name="Huang H."/>
            <person name="Zhang F."/>
            <person name="Xu H."/>
            <person name="Li N."/>
            <person name="Zhao C."/>
            <person name="Li S."/>
            <person name="Dong L."/>
            <person name="Huang Y."/>
            <person name="Li L."/>
            <person name="Xi Y."/>
            <person name="Qi Q."/>
            <person name="Li W."/>
            <person name="Zhang B."/>
            <person name="Hu W."/>
            <person name="Zhang Y."/>
            <person name="Tian X."/>
            <person name="Jiao Y."/>
            <person name="Liang X."/>
            <person name="Jin J."/>
            <person name="Gao L."/>
            <person name="Zheng W."/>
            <person name="Hao B."/>
            <person name="Liu S."/>
            <person name="Wang W."/>
            <person name="Yuan L."/>
            <person name="Cao M."/>
            <person name="McDermott J."/>
            <person name="Samudrala R."/>
            <person name="Wang J."/>
            <person name="Wong G.K."/>
            <person name="Yang H."/>
        </authorList>
    </citation>
    <scope>NUCLEOTIDE SEQUENCE [LARGE SCALE GENOMIC DNA]</scope>
    <source>
        <strain evidence="10">cv. 93-11</strain>
    </source>
</reference>
<dbReference type="SUPFAM" id="SSF53067">
    <property type="entry name" value="Actin-like ATPase domain"/>
    <property type="match status" value="2"/>
</dbReference>
<protein>
    <recommendedName>
        <fullName evidence="3">Actin-related protein 5</fullName>
    </recommendedName>
</protein>
<accession>B8AD82</accession>
<dbReference type="EMBL" id="CM000126">
    <property type="protein sequence ID" value="EEC69929.1"/>
    <property type="molecule type" value="Genomic_DNA"/>
</dbReference>
<keyword evidence="4 6" id="KW-0175">Coiled coil</keyword>
<evidence type="ECO:0000256" key="4">
    <source>
        <dbReference type="ARBA" id="ARBA00023054"/>
    </source>
</evidence>
<evidence type="ECO:0000313" key="10">
    <source>
        <dbReference type="Proteomes" id="UP000007015"/>
    </source>
</evidence>
<gene>
    <name evidence="9" type="ORF">OsI_00360</name>
</gene>
<dbReference type="SMART" id="SM00268">
    <property type="entry name" value="ACTIN"/>
    <property type="match status" value="1"/>
</dbReference>
<evidence type="ECO:0000256" key="3">
    <source>
        <dbReference type="ARBA" id="ARBA00021612"/>
    </source>
</evidence>
<feature type="region of interest" description="Disordered" evidence="7">
    <location>
        <begin position="706"/>
        <end position="816"/>
    </location>
</feature>